<reference evidence="2 3" key="1">
    <citation type="submission" date="2017-09" db="EMBL/GenBank/DDBJ databases">
        <title>Mesorhizobum sanjuanii sp. nov. isolated from nodules of Lotus tenuis in saline-alkaline lowlands of Flooding Pampa.</title>
        <authorList>
            <person name="Sannazzaro A.I."/>
            <person name="Torres Tejerizo G.A."/>
            <person name="Fontana F."/>
            <person name="Cumpa Velazquez L.M."/>
            <person name="Hansen L."/>
            <person name="Pistorio M."/>
            <person name="Estrella M.J."/>
        </authorList>
    </citation>
    <scope>NUCLEOTIDE SEQUENCE [LARGE SCALE GENOMIC DNA]</scope>
    <source>
        <strain evidence="2 3">BSA136</strain>
    </source>
</reference>
<feature type="signal peptide" evidence="1">
    <location>
        <begin position="1"/>
        <end position="27"/>
    </location>
</feature>
<organism evidence="2 3">
    <name type="scientific">Mesorhizobium sanjuanii</name>
    <dbReference type="NCBI Taxonomy" id="2037900"/>
    <lineage>
        <taxon>Bacteria</taxon>
        <taxon>Pseudomonadati</taxon>
        <taxon>Pseudomonadota</taxon>
        <taxon>Alphaproteobacteria</taxon>
        <taxon>Hyphomicrobiales</taxon>
        <taxon>Phyllobacteriaceae</taxon>
        <taxon>Mesorhizobium</taxon>
    </lineage>
</organism>
<dbReference type="Proteomes" id="UP000219182">
    <property type="component" value="Unassembled WGS sequence"/>
</dbReference>
<evidence type="ECO:0000313" key="3">
    <source>
        <dbReference type="Proteomes" id="UP000219182"/>
    </source>
</evidence>
<proteinExistence type="predicted"/>
<sequence length="107" mass="11005">MILKYFGKSTISILAGLLIFMVQNTEAASSLAGSKGDVRFPVTIPTGTTGGCGKAYAAYVAASGHSAFAATPIAWSVEYFVCGVKLNASSQKAAEDLAMKSCQATKS</sequence>
<accession>A0A2A6F6I0</accession>
<feature type="non-terminal residue" evidence="2">
    <location>
        <position position="107"/>
    </location>
</feature>
<dbReference type="AlphaFoldDB" id="A0A2A6F6I0"/>
<feature type="chain" id="PRO_5012427450" evidence="1">
    <location>
        <begin position="28"/>
        <end position="107"/>
    </location>
</feature>
<gene>
    <name evidence="2" type="ORF">CN311_30795</name>
</gene>
<keyword evidence="3" id="KW-1185">Reference proteome</keyword>
<keyword evidence="1" id="KW-0732">Signal</keyword>
<evidence type="ECO:0000256" key="1">
    <source>
        <dbReference type="SAM" id="SignalP"/>
    </source>
</evidence>
<protein>
    <submittedName>
        <fullName evidence="2">Uncharacterized protein</fullName>
    </submittedName>
</protein>
<comment type="caution">
    <text evidence="2">The sequence shown here is derived from an EMBL/GenBank/DDBJ whole genome shotgun (WGS) entry which is preliminary data.</text>
</comment>
<dbReference type="RefSeq" id="WP_097577348.1">
    <property type="nucleotide sequence ID" value="NZ_NWQG01000278.1"/>
</dbReference>
<dbReference type="EMBL" id="NWQG01000278">
    <property type="protein sequence ID" value="PDQ17296.1"/>
    <property type="molecule type" value="Genomic_DNA"/>
</dbReference>
<evidence type="ECO:0000313" key="2">
    <source>
        <dbReference type="EMBL" id="PDQ17296.1"/>
    </source>
</evidence>
<name>A0A2A6F6I0_9HYPH</name>